<name>A0A6S7GK61_PARCT</name>
<dbReference type="AlphaFoldDB" id="A0A6S7GK61"/>
<organism evidence="2 3">
    <name type="scientific">Paramuricea clavata</name>
    <name type="common">Red gorgonian</name>
    <name type="synonym">Violescent sea-whip</name>
    <dbReference type="NCBI Taxonomy" id="317549"/>
    <lineage>
        <taxon>Eukaryota</taxon>
        <taxon>Metazoa</taxon>
        <taxon>Cnidaria</taxon>
        <taxon>Anthozoa</taxon>
        <taxon>Octocorallia</taxon>
        <taxon>Malacalcyonacea</taxon>
        <taxon>Plexauridae</taxon>
        <taxon>Paramuricea</taxon>
    </lineage>
</organism>
<keyword evidence="3" id="KW-1185">Reference proteome</keyword>
<evidence type="ECO:0000313" key="2">
    <source>
        <dbReference type="EMBL" id="CAB3990092.1"/>
    </source>
</evidence>
<accession>A0A6S7GK61</accession>
<comment type="caution">
    <text evidence="2">The sequence shown here is derived from an EMBL/GenBank/DDBJ whole genome shotgun (WGS) entry which is preliminary data.</text>
</comment>
<proteinExistence type="predicted"/>
<dbReference type="SMART" id="SM01155">
    <property type="entry name" value="DUF1713"/>
    <property type="match status" value="1"/>
</dbReference>
<feature type="domain" description="Ribosomal protein mS38 C-terminal" evidence="1">
    <location>
        <begin position="119"/>
        <end position="152"/>
    </location>
</feature>
<dbReference type="Pfam" id="PF08213">
    <property type="entry name" value="COX24_C"/>
    <property type="match status" value="1"/>
</dbReference>
<reference evidence="2" key="1">
    <citation type="submission" date="2020-04" db="EMBL/GenBank/DDBJ databases">
        <authorList>
            <person name="Alioto T."/>
            <person name="Alioto T."/>
            <person name="Gomez Garrido J."/>
        </authorList>
    </citation>
    <scope>NUCLEOTIDE SEQUENCE</scope>
    <source>
        <strain evidence="2">A484AB</strain>
    </source>
</reference>
<gene>
    <name evidence="2" type="ORF">PACLA_8A010288</name>
</gene>
<dbReference type="EMBL" id="CACRXK020001600">
    <property type="protein sequence ID" value="CAB3990092.1"/>
    <property type="molecule type" value="Genomic_DNA"/>
</dbReference>
<protein>
    <recommendedName>
        <fullName evidence="1">Ribosomal protein mS38 C-terminal domain-containing protein</fullName>
    </recommendedName>
</protein>
<dbReference type="OrthoDB" id="10543320at2759"/>
<dbReference type="Proteomes" id="UP001152795">
    <property type="component" value="Unassembled WGS sequence"/>
</dbReference>
<evidence type="ECO:0000313" key="3">
    <source>
        <dbReference type="Proteomes" id="UP001152795"/>
    </source>
</evidence>
<dbReference type="InterPro" id="IPR013177">
    <property type="entry name" value="Ribosomal_mS38_C"/>
</dbReference>
<sequence length="204" mass="24232">MFRYSLILVEGFYKARLTYDVVSKKSINILQNLARGNSTLTSVNKPASIFPFLSNPLQYNEHQQEIKCPKHSGFNISFPSLKNFINNKKLPSINFDKNIRNQYFEEEILDIEGRNNIYWMGSLLKKRRRKMNRQKYKKRRKRDRFKREALKNLREKKRQRKERAAERKQAILSNMVVNKSISKRRARYLSHKLLPGVIKGQGLG</sequence>
<evidence type="ECO:0000259" key="1">
    <source>
        <dbReference type="SMART" id="SM01155"/>
    </source>
</evidence>